<gene>
    <name evidence="1" type="ORF">WKI67_41235</name>
</gene>
<dbReference type="EMBL" id="JBBKAJ010000022">
    <property type="protein sequence ID" value="MEJ8639772.1"/>
    <property type="molecule type" value="Genomic_DNA"/>
</dbReference>
<keyword evidence="2" id="KW-1185">Reference proteome</keyword>
<name>A0ACC6Q7S8_9ACTN</name>
<dbReference type="Proteomes" id="UP001377168">
    <property type="component" value="Unassembled WGS sequence"/>
</dbReference>
<proteinExistence type="predicted"/>
<protein>
    <submittedName>
        <fullName evidence="1">Uncharacterized protein</fullName>
    </submittedName>
</protein>
<evidence type="ECO:0000313" key="2">
    <source>
        <dbReference type="Proteomes" id="UP001377168"/>
    </source>
</evidence>
<evidence type="ECO:0000313" key="1">
    <source>
        <dbReference type="EMBL" id="MEJ8639772.1"/>
    </source>
</evidence>
<reference evidence="1" key="1">
    <citation type="submission" date="2024-03" db="EMBL/GenBank/DDBJ databases">
        <title>Novel Streptomyces species of biotechnological and ecological value are a feature of Machair soil.</title>
        <authorList>
            <person name="Prole J.R."/>
            <person name="Goodfellow M."/>
            <person name="Allenby N."/>
            <person name="Ward A.C."/>
        </authorList>
    </citation>
    <scope>NUCLEOTIDE SEQUENCE</scope>
    <source>
        <strain evidence="1">MS2.AVA.5</strain>
    </source>
</reference>
<accession>A0ACC6Q7S8</accession>
<comment type="caution">
    <text evidence="1">The sequence shown here is derived from an EMBL/GenBank/DDBJ whole genome shotgun (WGS) entry which is preliminary data.</text>
</comment>
<organism evidence="1 2">
    <name type="scientific">Streptomyces achmelvichensis</name>
    <dbReference type="NCBI Taxonomy" id="3134111"/>
    <lineage>
        <taxon>Bacteria</taxon>
        <taxon>Bacillati</taxon>
        <taxon>Actinomycetota</taxon>
        <taxon>Actinomycetes</taxon>
        <taxon>Kitasatosporales</taxon>
        <taxon>Streptomycetaceae</taxon>
        <taxon>Streptomyces</taxon>
    </lineage>
</organism>
<sequence length="146" mass="15975">MRRAAVGVDVGGTKALMLAQGQELGGGVITHRVETGPVARPNMLLLGRYTRGGRLRLVVRSTPLPLALRDEIGPLLTPAGPGHPWWKMRLTVSWGSREPLSFTCVEPEIVVEFLGDTAVDAGRWRHAVRAQRPRSDLTAEDVDHIE</sequence>